<gene>
    <name evidence="1" type="ORF">LY90DRAFT_702158</name>
</gene>
<organism evidence="1 2">
    <name type="scientific">Neocallimastix californiae</name>
    <dbReference type="NCBI Taxonomy" id="1754190"/>
    <lineage>
        <taxon>Eukaryota</taxon>
        <taxon>Fungi</taxon>
        <taxon>Fungi incertae sedis</taxon>
        <taxon>Chytridiomycota</taxon>
        <taxon>Chytridiomycota incertae sedis</taxon>
        <taxon>Neocallimastigomycetes</taxon>
        <taxon>Neocallimastigales</taxon>
        <taxon>Neocallimastigaceae</taxon>
        <taxon>Neocallimastix</taxon>
    </lineage>
</organism>
<dbReference type="OrthoDB" id="10335765at2759"/>
<comment type="caution">
    <text evidence="1">The sequence shown here is derived from an EMBL/GenBank/DDBJ whole genome shotgun (WGS) entry which is preliminary data.</text>
</comment>
<evidence type="ECO:0000313" key="1">
    <source>
        <dbReference type="EMBL" id="ORY54905.1"/>
    </source>
</evidence>
<proteinExistence type="predicted"/>
<name>A0A1Y2D8E7_9FUNG</name>
<accession>A0A1Y2D8E7</accession>
<keyword evidence="2" id="KW-1185">Reference proteome</keyword>
<sequence length="194" mass="22140">MISFNFGKVISYDNEKDNTKNYRNISHNGYLTIENGHSPNISKNESIQYKEMYNSPWGRHCNSGNDECSLEFNQLGPFSYGGFSECYIYDGFSGPDDKQETKGNGYIKIYMDINAKLKCIVNGQTFDDIQRVNILGYSDRLPLLNDFPVGTILNKGSNSIPNSKHVYTIRLSNCTNVWSYRESTNLNCECNKIQ</sequence>
<protein>
    <submittedName>
        <fullName evidence="1">Uncharacterized protein</fullName>
    </submittedName>
</protein>
<evidence type="ECO:0000313" key="2">
    <source>
        <dbReference type="Proteomes" id="UP000193920"/>
    </source>
</evidence>
<dbReference type="AlphaFoldDB" id="A0A1Y2D8E7"/>
<feature type="non-terminal residue" evidence="1">
    <location>
        <position position="194"/>
    </location>
</feature>
<dbReference type="EMBL" id="MCOG01000081">
    <property type="protein sequence ID" value="ORY54905.1"/>
    <property type="molecule type" value="Genomic_DNA"/>
</dbReference>
<reference evidence="1 2" key="1">
    <citation type="submission" date="2016-08" db="EMBL/GenBank/DDBJ databases">
        <title>A Parts List for Fungal Cellulosomes Revealed by Comparative Genomics.</title>
        <authorList>
            <consortium name="DOE Joint Genome Institute"/>
            <person name="Haitjema C.H."/>
            <person name="Gilmore S.P."/>
            <person name="Henske J.K."/>
            <person name="Solomon K.V."/>
            <person name="De Groot R."/>
            <person name="Kuo A."/>
            <person name="Mondo S.J."/>
            <person name="Salamov A.A."/>
            <person name="Labutti K."/>
            <person name="Zhao Z."/>
            <person name="Chiniquy J."/>
            <person name="Barry K."/>
            <person name="Brewer H.M."/>
            <person name="Purvine S.O."/>
            <person name="Wright A.T."/>
            <person name="Boxma B."/>
            <person name="Van Alen T."/>
            <person name="Hackstein J.H."/>
            <person name="Baker S.E."/>
            <person name="Grigoriev I.V."/>
            <person name="O'Malley M.A."/>
        </authorList>
    </citation>
    <scope>NUCLEOTIDE SEQUENCE [LARGE SCALE GENOMIC DNA]</scope>
    <source>
        <strain evidence="1 2">G1</strain>
    </source>
</reference>
<dbReference type="Proteomes" id="UP000193920">
    <property type="component" value="Unassembled WGS sequence"/>
</dbReference>